<evidence type="ECO:0000313" key="3">
    <source>
        <dbReference type="Proteomes" id="UP000238163"/>
    </source>
</evidence>
<evidence type="ECO:0000313" key="2">
    <source>
        <dbReference type="EMBL" id="PRQ65408.1"/>
    </source>
</evidence>
<reference evidence="2 3" key="2">
    <citation type="submission" date="2018-03" db="EMBL/GenBank/DDBJ databases">
        <title>Genetic Diversity and Phenotypic Plasticity of AHL Mediated Quorum Sensing in Environmental Strains of Vibrio mediterranei.</title>
        <authorList>
            <person name="Lantoine F."/>
            <person name="Vouve F."/>
        </authorList>
    </citation>
    <scope>NUCLEOTIDE SEQUENCE [LARGE SCALE GENOMIC DNA]</scope>
    <source>
        <strain evidence="2 3">17LN0615E</strain>
    </source>
</reference>
<feature type="compositionally biased region" description="Basic and acidic residues" evidence="1">
    <location>
        <begin position="22"/>
        <end position="37"/>
    </location>
</feature>
<proteinExistence type="predicted"/>
<dbReference type="Proteomes" id="UP000238163">
    <property type="component" value="Unassembled WGS sequence"/>
</dbReference>
<dbReference type="RefSeq" id="WP_096444215.1">
    <property type="nucleotide sequence ID" value="NZ_NWTN01000022.1"/>
</dbReference>
<dbReference type="EMBL" id="NWTN01000022">
    <property type="protein sequence ID" value="PRQ65408.1"/>
    <property type="molecule type" value="Genomic_DNA"/>
</dbReference>
<gene>
    <name evidence="2" type="ORF">COR51_22555</name>
</gene>
<comment type="caution">
    <text evidence="2">The sequence shown here is derived from an EMBL/GenBank/DDBJ whole genome shotgun (WGS) entry which is preliminary data.</text>
</comment>
<sequence length="96" mass="11441">MTSPKPSPKPRQYKKRQRRQHERIDPLSERSRFDHTDVSSMPAKQMVELDMLIGNEWRHWRLTAAKARAYIKDRSNRGYLITPITEQEGTLWQHVA</sequence>
<accession>A0ABX5D8Q4</accession>
<protein>
    <submittedName>
        <fullName evidence="2">Uncharacterized protein</fullName>
    </submittedName>
</protein>
<feature type="compositionally biased region" description="Basic residues" evidence="1">
    <location>
        <begin position="11"/>
        <end position="21"/>
    </location>
</feature>
<evidence type="ECO:0000256" key="1">
    <source>
        <dbReference type="SAM" id="MobiDB-lite"/>
    </source>
</evidence>
<organism evidence="2 3">
    <name type="scientific">Vibrio mediterranei</name>
    <dbReference type="NCBI Taxonomy" id="689"/>
    <lineage>
        <taxon>Bacteria</taxon>
        <taxon>Pseudomonadati</taxon>
        <taxon>Pseudomonadota</taxon>
        <taxon>Gammaproteobacteria</taxon>
        <taxon>Vibrionales</taxon>
        <taxon>Vibrionaceae</taxon>
        <taxon>Vibrio</taxon>
    </lineage>
</organism>
<keyword evidence="3" id="KW-1185">Reference proteome</keyword>
<name>A0ABX5D8Q4_9VIBR</name>
<reference evidence="2 3" key="1">
    <citation type="submission" date="2017-09" db="EMBL/GenBank/DDBJ databases">
        <authorList>
            <person name="Girard L."/>
            <person name="Lami R."/>
            <person name="Suzuki M."/>
            <person name="Baudart J."/>
        </authorList>
    </citation>
    <scope>NUCLEOTIDE SEQUENCE [LARGE SCALE GENOMIC DNA]</scope>
    <source>
        <strain evidence="2 3">17LN0615E</strain>
    </source>
</reference>
<feature type="region of interest" description="Disordered" evidence="1">
    <location>
        <begin position="1"/>
        <end position="40"/>
    </location>
</feature>